<comment type="subcellular location">
    <subcellularLocation>
        <location evidence="1">Nucleus</location>
    </subcellularLocation>
</comment>
<dbReference type="Proteomes" id="UP000279259">
    <property type="component" value="Unassembled WGS sequence"/>
</dbReference>
<dbReference type="PANTHER" id="PTHR31344:SF0">
    <property type="entry name" value="NUCLEAR PORE COMPLEX PROTEIN NUP205"/>
    <property type="match status" value="1"/>
</dbReference>
<dbReference type="Pfam" id="PF11894">
    <property type="entry name" value="Nup192"/>
    <property type="match status" value="1"/>
</dbReference>
<keyword evidence="3" id="KW-0813">Transport</keyword>
<comment type="caution">
    <text evidence="5">The sequence shown here is derived from an EMBL/GenBank/DDBJ whole genome shotgun (WGS) entry which is preliminary data.</text>
</comment>
<proteinExistence type="inferred from homology"/>
<dbReference type="GO" id="GO:0017056">
    <property type="term" value="F:structural constituent of nuclear pore"/>
    <property type="evidence" value="ECO:0007669"/>
    <property type="project" value="TreeGrafter"/>
</dbReference>
<comment type="similarity">
    <text evidence="2">Belongs to the NUP186/NUP192/NUP205 family.</text>
</comment>
<evidence type="ECO:0000256" key="1">
    <source>
        <dbReference type="ARBA" id="ARBA00004123"/>
    </source>
</evidence>
<keyword evidence="6" id="KW-1185">Reference proteome</keyword>
<evidence type="ECO:0000256" key="4">
    <source>
        <dbReference type="ARBA" id="ARBA00023242"/>
    </source>
</evidence>
<evidence type="ECO:0000313" key="6">
    <source>
        <dbReference type="Proteomes" id="UP000279259"/>
    </source>
</evidence>
<dbReference type="OrthoDB" id="2019644at2759"/>
<sequence>MDSAALPLGDWDHSLFGELQHLLARINSQPTTSTLRRLYAQLDEAKPWLLGLTHLPGPSDLDKQVVETHPTVTPSGVSLQLSGELLATVNSISTYLHISQRLAATLALQAEEQRSRYPSRSTLEISIFTFHEWTAQMLDFLCELLRSTIGPEADVGAPFDTLREWVEALLTTKTSILGKGDGTLVDHIVSQLDAIQDKLATLVRSGTLGGVEYELLSFRVTALRAEQNKLVGILAAIARAGLLGRGHVVKVLRWLKKCDRLDGLTGMVLARDVKFMRLVASLVEQWSIPSLREAAKLAWCLFYLSALRQDNTVLQTGVDAQQTEQFLLDAISGDALRLLRELALIVRRERGLEERDMAREAAEDALVKLATRLDPVNDDFLFAELRQLVGFIAEKKHLLRNLRNKEEDAPRRSQVAPPPAHFQDYLWLASAVYRSLPPDSAEELWENTAFTSAVLDTRGSWPGPAYWDLMVAISTGPICAAKCYERIKDTRLQWSGLFKFYQHYTDIMPHLFEPIKSTRAASLDPMSMDEVEICKGWTKLLATVVQWSPLARIALLQAKTHPLQQLFELVNCDVPVDLKAVILQAITAFCKRTGDTDDVPNKALDYYERISFADPTLDTRNLGSSRIPTPIGWIAKMEYAEQDLQSYPCSRAYIEFLTTLIPSISAHSTPRLNNALRRGFYYIVDRVLCVDRRYVKENEKWETLEAIFAFIEKALLAFNMSELVSVASRSIGPIATTLADEPGFLVLLRLLSELDIFESLALVIDHAAQMTPRPAHVQRVLLSVLRIYQRVLDIQLVFSDVLLLTLSDPSRGSTFRRPLGLQSLDQYLLGRLSNVNAIALLVGDDDLAAALVSVKIIAFLSSSPVFSRSDVFRGEYSTSINRLAGIIDASDDSIRIAQGFCSRLDGDGQDLTAKEVADAQALVLDGSGPADPLLVRHAILDLLLDGTTSSRPNLAHFLLGFDYRAPEFGLQDPRSPESRLSCFHVVLRQLTEEHLFVIHPTCATKNAQLVHQLFAHPVTGRATMSYASSIADFFPRQLASLPRLIPPATKDAPDLGVAVGREQVITTAEILVAFLEFQRWIVSSAALESFAFEGHGPSAERMAEILFEDEEDEEGSAVRPPLIISLVGNIDIQWQDTPNQEAARNLEFFSGFDFDQFKRPDVDWWDLEALERSMQTFRRQLERQGAVQTGTPAVAAEIEFVVRKLGAKNRETNVALAKGDLLTAWSEALKVSLTMLFRHVAEEQQEAVLFGLLDALLNRFEADLAPGVLEILCESVLVTVTTLVSVLSATDGVNLPVERLATVMRGILDAVTLPGVTETARGNLYASMSQYLQLVTQSHAVDDAAEVASLGGQFTLQAGAKGLRRATVSVLATKDRFLSTLCRDAMDDRDVWKTECFALLGGIVSICHTQRERQILSPISANGFLALFVASIKDREIALSECLGPDFEETRLVVAILAMVVHKVPTEDLRSPSGFGAFHLAVLSVAARFFDLGTFESQQGRPETDLLELDQVILSYLLATTTGLKTGSGYPAFVIGGTRGGDGVTKYISSAPSLGLAVGFVGSLAETVQNLMSEYESVAEALESSGGLDGDAARVSITSMSGSNPSQQVESVDLGTEPVDADTVTARFAAHSRLVYSKARYENCADRRASPGTAKVERVAASLRGTLERIEESDTQPDRLHGVPGGGSGNAYRRMLLRRLKELTAGLTGLEVEHEA</sequence>
<dbReference type="GO" id="GO:0006999">
    <property type="term" value="P:nuclear pore organization"/>
    <property type="evidence" value="ECO:0007669"/>
    <property type="project" value="TreeGrafter"/>
</dbReference>
<evidence type="ECO:0000256" key="3">
    <source>
        <dbReference type="ARBA" id="ARBA00022448"/>
    </source>
</evidence>
<dbReference type="InterPro" id="IPR021827">
    <property type="entry name" value="Nup186/Nup192/Nup205"/>
</dbReference>
<organism evidence="5 6">
    <name type="scientific">Saitozyma podzolica</name>
    <dbReference type="NCBI Taxonomy" id="1890683"/>
    <lineage>
        <taxon>Eukaryota</taxon>
        <taxon>Fungi</taxon>
        <taxon>Dikarya</taxon>
        <taxon>Basidiomycota</taxon>
        <taxon>Agaricomycotina</taxon>
        <taxon>Tremellomycetes</taxon>
        <taxon>Tremellales</taxon>
        <taxon>Trimorphomycetaceae</taxon>
        <taxon>Saitozyma</taxon>
    </lineage>
</organism>
<protein>
    <submittedName>
        <fullName evidence="5">Uncharacterized protein</fullName>
    </submittedName>
</protein>
<name>A0A427YE87_9TREE</name>
<dbReference type="GO" id="GO:0044611">
    <property type="term" value="C:nuclear pore inner ring"/>
    <property type="evidence" value="ECO:0007669"/>
    <property type="project" value="TreeGrafter"/>
</dbReference>
<dbReference type="STRING" id="1890683.A0A427YE87"/>
<gene>
    <name evidence="5" type="ORF">EHS25_002024</name>
</gene>
<reference evidence="5 6" key="1">
    <citation type="submission" date="2018-11" db="EMBL/GenBank/DDBJ databases">
        <title>Genome sequence of Saitozyma podzolica DSM 27192.</title>
        <authorList>
            <person name="Aliyu H."/>
            <person name="Gorte O."/>
            <person name="Ochsenreither K."/>
        </authorList>
    </citation>
    <scope>NUCLEOTIDE SEQUENCE [LARGE SCALE GENOMIC DNA]</scope>
    <source>
        <strain evidence="5 6">DSM 27192</strain>
    </source>
</reference>
<evidence type="ECO:0000256" key="2">
    <source>
        <dbReference type="ARBA" id="ARBA00005892"/>
    </source>
</evidence>
<dbReference type="PANTHER" id="PTHR31344">
    <property type="entry name" value="NUCLEAR PORE COMPLEX PROTEIN NUP205"/>
    <property type="match status" value="1"/>
</dbReference>
<keyword evidence="4" id="KW-0539">Nucleus</keyword>
<evidence type="ECO:0000313" key="5">
    <source>
        <dbReference type="EMBL" id="RSH89475.1"/>
    </source>
</evidence>
<accession>A0A427YE87</accession>
<dbReference type="EMBL" id="RSCD01000013">
    <property type="protein sequence ID" value="RSH89475.1"/>
    <property type="molecule type" value="Genomic_DNA"/>
</dbReference>